<accession>A0A0K8RLJ3</accession>
<organism evidence="2">
    <name type="scientific">Ixodes ricinus</name>
    <name type="common">Common tick</name>
    <name type="synonym">Acarus ricinus</name>
    <dbReference type="NCBI Taxonomy" id="34613"/>
    <lineage>
        <taxon>Eukaryota</taxon>
        <taxon>Metazoa</taxon>
        <taxon>Ecdysozoa</taxon>
        <taxon>Arthropoda</taxon>
        <taxon>Chelicerata</taxon>
        <taxon>Arachnida</taxon>
        <taxon>Acari</taxon>
        <taxon>Parasitiformes</taxon>
        <taxon>Ixodida</taxon>
        <taxon>Ixodoidea</taxon>
        <taxon>Ixodidae</taxon>
        <taxon>Ixodinae</taxon>
        <taxon>Ixodes</taxon>
    </lineage>
</organism>
<evidence type="ECO:0000313" key="2">
    <source>
        <dbReference type="EMBL" id="JAA71960.1"/>
    </source>
</evidence>
<dbReference type="AlphaFoldDB" id="A0A0K8RLJ3"/>
<reference evidence="2" key="1">
    <citation type="submission" date="2012-12" db="EMBL/GenBank/DDBJ databases">
        <title>Identification and characterization of a phenylalanine ammonia-lyase gene family in Isatis indigotica Fort.</title>
        <authorList>
            <person name="Liu Q."/>
            <person name="Chen J."/>
            <person name="Zhou X."/>
            <person name="Di P."/>
            <person name="Xiao Y."/>
            <person name="Xuan H."/>
            <person name="Zhang L."/>
            <person name="Chen W."/>
        </authorList>
    </citation>
    <scope>NUCLEOTIDE SEQUENCE</scope>
    <source>
        <tissue evidence="2">Salivary gland</tissue>
    </source>
</reference>
<dbReference type="EMBL" id="GADI01001848">
    <property type="protein sequence ID" value="JAA71960.1"/>
    <property type="molecule type" value="mRNA"/>
</dbReference>
<sequence>MLPFSKMPLAVFAVVLILPALQSGGLLSGTEFHKDCMELLEECGEKKCHLEGSDGLFNYDPTSCTLECLGHARPKVPDGVCAGDVINCTSSTRESLRNWEYKLQTQVNKVLEKWCTSFPKK</sequence>
<feature type="chain" id="PRO_5005518806" evidence="1">
    <location>
        <begin position="24"/>
        <end position="121"/>
    </location>
</feature>
<name>A0A0K8RLJ3_IXORI</name>
<keyword evidence="1" id="KW-0732">Signal</keyword>
<proteinExistence type="evidence at transcript level"/>
<protein>
    <submittedName>
        <fullName evidence="2">Putative ixodes 10 kDa peptide protein</fullName>
    </submittedName>
</protein>
<feature type="signal peptide" evidence="1">
    <location>
        <begin position="1"/>
        <end position="23"/>
    </location>
</feature>
<evidence type="ECO:0000256" key="1">
    <source>
        <dbReference type="SAM" id="SignalP"/>
    </source>
</evidence>